<accession>A0ABS0D5E9</accession>
<protein>
    <submittedName>
        <fullName evidence="2">Uncharacterized protein</fullName>
    </submittedName>
</protein>
<evidence type="ECO:0000313" key="2">
    <source>
        <dbReference type="EMBL" id="MBF6353330.1"/>
    </source>
</evidence>
<keyword evidence="3" id="KW-1185">Reference proteome</keyword>
<reference evidence="2 3" key="1">
    <citation type="submission" date="2020-10" db="EMBL/GenBank/DDBJ databases">
        <title>Identification of Nocardia species via Next-generation sequencing and recognition of intraspecies genetic diversity.</title>
        <authorList>
            <person name="Li P."/>
            <person name="Li P."/>
            <person name="Lu B."/>
        </authorList>
    </citation>
    <scope>NUCLEOTIDE SEQUENCE [LARGE SCALE GENOMIC DNA]</scope>
    <source>
        <strain evidence="2 3">BJ06-0143</strain>
    </source>
</reference>
<evidence type="ECO:0000256" key="1">
    <source>
        <dbReference type="SAM" id="MobiDB-lite"/>
    </source>
</evidence>
<dbReference type="Proteomes" id="UP000707731">
    <property type="component" value="Unassembled WGS sequence"/>
</dbReference>
<dbReference type="RefSeq" id="WP_195000257.1">
    <property type="nucleotide sequence ID" value="NZ_JADLQN010000001.1"/>
</dbReference>
<proteinExistence type="predicted"/>
<feature type="region of interest" description="Disordered" evidence="1">
    <location>
        <begin position="1"/>
        <end position="22"/>
    </location>
</feature>
<organism evidence="2 3">
    <name type="scientific">Nocardia higoensis</name>
    <dbReference type="NCBI Taxonomy" id="228599"/>
    <lineage>
        <taxon>Bacteria</taxon>
        <taxon>Bacillati</taxon>
        <taxon>Actinomycetota</taxon>
        <taxon>Actinomycetes</taxon>
        <taxon>Mycobacteriales</taxon>
        <taxon>Nocardiaceae</taxon>
        <taxon>Nocardia</taxon>
    </lineage>
</organism>
<evidence type="ECO:0000313" key="3">
    <source>
        <dbReference type="Proteomes" id="UP000707731"/>
    </source>
</evidence>
<comment type="caution">
    <text evidence="2">The sequence shown here is derived from an EMBL/GenBank/DDBJ whole genome shotgun (WGS) entry which is preliminary data.</text>
</comment>
<sequence length="145" mass="16394">MPADSSGLDRTGAGVPAHLPGDPEHTVLELARGDHHWLRARMLPEGLYELRYRDGPGEDRFELFSSDHVLVREILFAWLDENSWWRERVAWSPIDPAISEIESVRDELSDLLTGFGLLDALEDLDAGLDDAMRRADELLAETDED</sequence>
<name>A0ABS0D5E9_9NOCA</name>
<dbReference type="EMBL" id="JADLQN010000001">
    <property type="protein sequence ID" value="MBF6353330.1"/>
    <property type="molecule type" value="Genomic_DNA"/>
</dbReference>
<gene>
    <name evidence="2" type="ORF">IU449_02000</name>
</gene>